<dbReference type="GO" id="GO:0006506">
    <property type="term" value="P:GPI anchor biosynthetic process"/>
    <property type="evidence" value="ECO:0007669"/>
    <property type="project" value="UniProtKB-KW"/>
</dbReference>
<keyword evidence="10 12" id="KW-1133">Transmembrane helix</keyword>
<evidence type="ECO:0000256" key="12">
    <source>
        <dbReference type="RuleBase" id="RU363112"/>
    </source>
</evidence>
<dbReference type="EMBL" id="CP119070">
    <property type="protein sequence ID" value="WEL39508.1"/>
    <property type="molecule type" value="Genomic_DNA"/>
</dbReference>
<evidence type="ECO:0000313" key="15">
    <source>
        <dbReference type="Proteomes" id="UP001059546"/>
    </source>
</evidence>
<organism evidence="13 15">
    <name type="scientific">Encephalitozoon hellem</name>
    <name type="common">Microsporidian parasite</name>
    <dbReference type="NCBI Taxonomy" id="27973"/>
    <lineage>
        <taxon>Eukaryota</taxon>
        <taxon>Fungi</taxon>
        <taxon>Fungi incertae sedis</taxon>
        <taxon>Microsporidia</taxon>
        <taxon>Unikaryonidae</taxon>
        <taxon>Encephalitozoon</taxon>
    </lineage>
</organism>
<evidence type="ECO:0000256" key="11">
    <source>
        <dbReference type="ARBA" id="ARBA00023136"/>
    </source>
</evidence>
<keyword evidence="5 12" id="KW-0337">GPI-anchor biosynthesis</keyword>
<comment type="pathway">
    <text evidence="2 12">Glycolipid biosynthesis; glycosylphosphatidylinositol-anchor biosynthesis.</text>
</comment>
<dbReference type="PANTHER" id="PTHR12468:SF2">
    <property type="entry name" value="GPI MANNOSYLTRANSFERASE 2"/>
    <property type="match status" value="1"/>
</dbReference>
<comment type="subcellular location">
    <subcellularLocation>
        <location evidence="1 12">Endoplasmic reticulum membrane</location>
        <topology evidence="1 12">Multi-pass membrane protein</topology>
    </subcellularLocation>
</comment>
<gene>
    <name evidence="13" type="ORF">GPU96_09g18030</name>
    <name evidence="14" type="ORF">PFJ87_09g01360</name>
</gene>
<feature type="transmembrane region" description="Helical" evidence="12">
    <location>
        <begin position="349"/>
        <end position="369"/>
    </location>
</feature>
<keyword evidence="7 12" id="KW-0808">Transferase</keyword>
<dbReference type="InterPro" id="IPR007315">
    <property type="entry name" value="PIG-V/Gpi18"/>
</dbReference>
<name>A0A9Q9CBU8_ENCHE</name>
<feature type="transmembrane region" description="Helical" evidence="12">
    <location>
        <begin position="167"/>
        <end position="192"/>
    </location>
</feature>
<dbReference type="GO" id="GO:0000009">
    <property type="term" value="F:alpha-1,6-mannosyltransferase activity"/>
    <property type="evidence" value="ECO:0007669"/>
    <property type="project" value="InterPro"/>
</dbReference>
<dbReference type="PANTHER" id="PTHR12468">
    <property type="entry name" value="GPI MANNOSYLTRANSFERASE 2"/>
    <property type="match status" value="1"/>
</dbReference>
<comment type="similarity">
    <text evidence="3 12">Belongs to the PIGV family.</text>
</comment>
<feature type="transmembrane region" description="Helical" evidence="12">
    <location>
        <begin position="293"/>
        <end position="313"/>
    </location>
</feature>
<keyword evidence="8 12" id="KW-0812">Transmembrane</keyword>
<feature type="transmembrane region" description="Helical" evidence="12">
    <location>
        <begin position="199"/>
        <end position="221"/>
    </location>
</feature>
<evidence type="ECO:0000256" key="7">
    <source>
        <dbReference type="ARBA" id="ARBA00022679"/>
    </source>
</evidence>
<dbReference type="EC" id="2.4.1.-" evidence="12"/>
<dbReference type="AlphaFoldDB" id="A0A9Q9CBU8"/>
<feature type="transmembrane region" description="Helical" evidence="12">
    <location>
        <begin position="7"/>
        <end position="29"/>
    </location>
</feature>
<evidence type="ECO:0000313" key="13">
    <source>
        <dbReference type="EMBL" id="UTX44023.1"/>
    </source>
</evidence>
<feature type="transmembrane region" description="Helical" evidence="12">
    <location>
        <begin position="255"/>
        <end position="272"/>
    </location>
</feature>
<sequence length="370" mass="43232">MVFDKNIRSVLCFAAASKAFYIGIAYVAYVLFPRFDKSTELIPTSSCLKFLLSWDAIHFLEIMQKGYRKAHVVAFFPLLPYMSRIIARLLPIGPYTTGVLVSCTTSILSSALLYIITQRRYGSRIARMSCILFIFNPAAIVYTAMYSEPLFMLTFLLGMYFLENNSIAHGTLFLSLSGLCRSNAILFAPFIMYPFNRKLLVRLIIFLLPLGMFQYYTLLIINRANNTYRIFIPYSHIQKTLWEQGFLRFFTVKNIPNVLVGLPFILISLYILREYWNERTTLNLKAHMNSQRFNTDMCALVLLAQTLITIFLIHWNMYFRFISFNPLIYWTLARKYYTVQNGLWKKVLFRFYFAFGIAYAILFGCFYPPC</sequence>
<keyword evidence="6 12" id="KW-0328">Glycosyltransferase</keyword>
<dbReference type="EMBL" id="CP075155">
    <property type="protein sequence ID" value="UTX44023.1"/>
    <property type="molecule type" value="Genomic_DNA"/>
</dbReference>
<dbReference type="Proteomes" id="UP001059546">
    <property type="component" value="Chromosome IX"/>
</dbReference>
<evidence type="ECO:0000256" key="4">
    <source>
        <dbReference type="ARBA" id="ARBA00013795"/>
    </source>
</evidence>
<dbReference type="GO" id="GO:0004376">
    <property type="term" value="F:GPI mannosyltransferase activity"/>
    <property type="evidence" value="ECO:0007669"/>
    <property type="project" value="InterPro"/>
</dbReference>
<evidence type="ECO:0000256" key="9">
    <source>
        <dbReference type="ARBA" id="ARBA00022824"/>
    </source>
</evidence>
<keyword evidence="9 12" id="KW-0256">Endoplasmic reticulum</keyword>
<dbReference type="Proteomes" id="UP001217963">
    <property type="component" value="Chromosome IX"/>
</dbReference>
<evidence type="ECO:0000313" key="16">
    <source>
        <dbReference type="Proteomes" id="UP001217963"/>
    </source>
</evidence>
<dbReference type="GO" id="GO:0005789">
    <property type="term" value="C:endoplasmic reticulum membrane"/>
    <property type="evidence" value="ECO:0007669"/>
    <property type="project" value="UniProtKB-SubCell"/>
</dbReference>
<dbReference type="Pfam" id="PF04188">
    <property type="entry name" value="Mannosyl_trans2"/>
    <property type="match status" value="2"/>
</dbReference>
<evidence type="ECO:0000313" key="14">
    <source>
        <dbReference type="EMBL" id="WEL39508.1"/>
    </source>
</evidence>
<protein>
    <recommendedName>
        <fullName evidence="4 12">GPI mannosyltransferase 2</fullName>
        <ecNumber evidence="12">2.4.1.-</ecNumber>
    </recommendedName>
</protein>
<accession>A0A9Q9CBU8</accession>
<reference evidence="13" key="1">
    <citation type="submission" date="2021-05" db="EMBL/GenBank/DDBJ databases">
        <title>Encephalitozoon hellem ATCC 50604 Complete Genome.</title>
        <authorList>
            <person name="Mascarenhas dos Santos A.C."/>
            <person name="Julian A.T."/>
            <person name="Pombert J.-F."/>
        </authorList>
    </citation>
    <scope>NUCLEOTIDE SEQUENCE</scope>
    <source>
        <strain evidence="13">ATCC 50604</strain>
    </source>
</reference>
<evidence type="ECO:0000256" key="2">
    <source>
        <dbReference type="ARBA" id="ARBA00004687"/>
    </source>
</evidence>
<comment type="function">
    <text evidence="12">Mannosyltransferase involved in glycosylphosphatidylinositol-anchor biosynthesis.</text>
</comment>
<proteinExistence type="inferred from homology"/>
<evidence type="ECO:0000256" key="6">
    <source>
        <dbReference type="ARBA" id="ARBA00022676"/>
    </source>
</evidence>
<dbReference type="GO" id="GO:0031501">
    <property type="term" value="C:mannosyltransferase complex"/>
    <property type="evidence" value="ECO:0007669"/>
    <property type="project" value="TreeGrafter"/>
</dbReference>
<feature type="transmembrane region" description="Helical" evidence="12">
    <location>
        <begin position="72"/>
        <end position="90"/>
    </location>
</feature>
<feature type="transmembrane region" description="Helical" evidence="12">
    <location>
        <begin position="96"/>
        <end position="116"/>
    </location>
</feature>
<evidence type="ECO:0000256" key="1">
    <source>
        <dbReference type="ARBA" id="ARBA00004477"/>
    </source>
</evidence>
<dbReference type="OrthoDB" id="10252502at2759"/>
<evidence type="ECO:0000256" key="8">
    <source>
        <dbReference type="ARBA" id="ARBA00022692"/>
    </source>
</evidence>
<evidence type="ECO:0000256" key="3">
    <source>
        <dbReference type="ARBA" id="ARBA00008698"/>
    </source>
</evidence>
<reference evidence="14 16" key="2">
    <citation type="submission" date="2023-02" db="EMBL/GenBank/DDBJ databases">
        <title>Encephalitozoon hellem ATCC 50451 complete genome.</title>
        <authorList>
            <person name="Mascarenhas dos Santos A.C."/>
            <person name="Julian A.T."/>
            <person name="Pombert J.-F."/>
        </authorList>
    </citation>
    <scope>NUCLEOTIDE SEQUENCE [LARGE SCALE GENOMIC DNA]</scope>
    <source>
        <strain evidence="14 16">ATCC 50451</strain>
    </source>
</reference>
<keyword evidence="11 12" id="KW-0472">Membrane</keyword>
<evidence type="ECO:0000256" key="10">
    <source>
        <dbReference type="ARBA" id="ARBA00022989"/>
    </source>
</evidence>
<evidence type="ECO:0000256" key="5">
    <source>
        <dbReference type="ARBA" id="ARBA00022502"/>
    </source>
</evidence>
<keyword evidence="16" id="KW-1185">Reference proteome</keyword>